<organism evidence="1 2">
    <name type="scientific">Echinops telfairi</name>
    <name type="common">Lesser hedgehog tenrec</name>
    <dbReference type="NCBI Taxonomy" id="9371"/>
    <lineage>
        <taxon>Eukaryota</taxon>
        <taxon>Metazoa</taxon>
        <taxon>Chordata</taxon>
        <taxon>Craniata</taxon>
        <taxon>Vertebrata</taxon>
        <taxon>Euteleostomi</taxon>
        <taxon>Mammalia</taxon>
        <taxon>Eutheria</taxon>
        <taxon>Afrotheria</taxon>
        <taxon>Tenrecidae</taxon>
        <taxon>Tenrecinae</taxon>
        <taxon>Echinops</taxon>
    </lineage>
</organism>
<gene>
    <name evidence="2" type="primary">LOC101658083</name>
</gene>
<keyword evidence="1" id="KW-1185">Reference proteome</keyword>
<proteinExistence type="predicted"/>
<protein>
    <submittedName>
        <fullName evidence="2">Glutathione S-transferase-like</fullName>
    </submittedName>
</protein>
<evidence type="ECO:0000313" key="2">
    <source>
        <dbReference type="RefSeq" id="XP_045150688.1"/>
    </source>
</evidence>
<reference evidence="2" key="1">
    <citation type="submission" date="2025-08" db="UniProtKB">
        <authorList>
            <consortium name="RefSeq"/>
        </authorList>
    </citation>
    <scope>IDENTIFICATION</scope>
</reference>
<evidence type="ECO:0000313" key="1">
    <source>
        <dbReference type="Proteomes" id="UP000694863"/>
    </source>
</evidence>
<sequence>MDRWIDMYVEGLRDLSDMIMYFPLSLPEEKEMNLDYILERATTRFFPVYEKALKAHGQDFLVGNRLSWADVQLLEVILMAEEFQPSVLSGFPLLQEFKTRISHMPAMNKFLQPGSQRKPPLEEASMETVKNIFKFQHGLFLKNMAAIVAEY</sequence>
<dbReference type="Proteomes" id="UP000694863">
    <property type="component" value="Unplaced"/>
</dbReference>
<dbReference type="RefSeq" id="XP_045150688.1">
    <property type="nucleotide sequence ID" value="XM_045294753.1"/>
</dbReference>
<name>A0AC55DG11_ECHTE</name>
<accession>A0AC55DG11</accession>